<geneLocation type="plasmid" evidence="1 2">
    <name>pA</name>
</geneLocation>
<dbReference type="GO" id="GO:0070694">
    <property type="term" value="F:5-hydroxymethyl-dUMP N-hydrolase activity"/>
    <property type="evidence" value="ECO:0007669"/>
    <property type="project" value="TreeGrafter"/>
</dbReference>
<dbReference type="InterPro" id="IPR007710">
    <property type="entry name" value="Nucleoside_deoxyribTrfase"/>
</dbReference>
<dbReference type="EMBL" id="CP098808">
    <property type="protein sequence ID" value="USJ25496.1"/>
    <property type="molecule type" value="Genomic_DNA"/>
</dbReference>
<protein>
    <submittedName>
        <fullName evidence="1">Nucleoside 2-deoxyribosyltransferase</fullName>
    </submittedName>
</protein>
<dbReference type="PANTHER" id="PTHR15364:SF0">
    <property type="entry name" value="2'-DEOXYNUCLEOSIDE 5'-PHOSPHATE N-HYDROLASE 1"/>
    <property type="match status" value="1"/>
</dbReference>
<dbReference type="GO" id="GO:0009159">
    <property type="term" value="P:deoxyribonucleoside monophosphate catabolic process"/>
    <property type="evidence" value="ECO:0007669"/>
    <property type="project" value="TreeGrafter"/>
</dbReference>
<dbReference type="RefSeq" id="WP_060521100.1">
    <property type="nucleotide sequence ID" value="NZ_CAXURO020000002.1"/>
</dbReference>
<reference evidence="1" key="1">
    <citation type="submission" date="2022-06" db="EMBL/GenBank/DDBJ databases">
        <title>Physiological and biochemical characterization and genomic elucidation of a strain of the genus Ensifer adhaerens M8 that combines arsenic oxidation and chromium reduction.</title>
        <authorList>
            <person name="Li X."/>
            <person name="Yu c."/>
        </authorList>
    </citation>
    <scope>NUCLEOTIDE SEQUENCE</scope>
    <source>
        <strain evidence="1">M8</strain>
        <plasmid evidence="1">pA</plasmid>
    </source>
</reference>
<dbReference type="Pfam" id="PF05014">
    <property type="entry name" value="Nuc_deoxyrib_tr"/>
    <property type="match status" value="1"/>
</dbReference>
<accession>A0A9Q9DBU6</accession>
<name>A0A9Q9DBU6_ENSAD</name>
<evidence type="ECO:0000313" key="1">
    <source>
        <dbReference type="EMBL" id="USJ25496.1"/>
    </source>
</evidence>
<organism evidence="1 2">
    <name type="scientific">Ensifer adhaerens</name>
    <name type="common">Sinorhizobium morelense</name>
    <dbReference type="NCBI Taxonomy" id="106592"/>
    <lineage>
        <taxon>Bacteria</taxon>
        <taxon>Pseudomonadati</taxon>
        <taxon>Pseudomonadota</taxon>
        <taxon>Alphaproteobacteria</taxon>
        <taxon>Hyphomicrobiales</taxon>
        <taxon>Rhizobiaceae</taxon>
        <taxon>Sinorhizobium/Ensifer group</taxon>
        <taxon>Ensifer</taxon>
    </lineage>
</organism>
<sequence>MRVKVYLAGPEVFLPNAAEIQKLKAELARAAGFTPLVPGDLEIPPAPTKHQRGLAIYAVDEGMMLAADMIIANLTPFRGISADVGTVFELGFMCGHSKHVYAYTNTSRSYYERILHDHYGGKAGLRLDGRMAGPDGLSIEDFDMADNLMLDGGVLRREGRLVQREVPEADRLTDLQAFKECLAIAAKRHLA</sequence>
<dbReference type="SUPFAM" id="SSF52309">
    <property type="entry name" value="N-(deoxy)ribosyltransferase-like"/>
    <property type="match status" value="1"/>
</dbReference>
<keyword evidence="1" id="KW-0614">Plasmid</keyword>
<dbReference type="AlphaFoldDB" id="A0A9Q9DBU6"/>
<evidence type="ECO:0000313" key="2">
    <source>
        <dbReference type="Proteomes" id="UP001055460"/>
    </source>
</evidence>
<dbReference type="Proteomes" id="UP001055460">
    <property type="component" value="Plasmid pA"/>
</dbReference>
<dbReference type="PANTHER" id="PTHR15364">
    <property type="entry name" value="2'-DEOXYNUCLEOSIDE 5'-PHOSPHATE N-HYDROLASE 1"/>
    <property type="match status" value="1"/>
</dbReference>
<proteinExistence type="predicted"/>
<dbReference type="Gene3D" id="3.40.50.450">
    <property type="match status" value="1"/>
</dbReference>
<gene>
    <name evidence="1" type="ORF">NE863_23665</name>
</gene>
<dbReference type="InterPro" id="IPR051239">
    <property type="entry name" value="2'-dNMP_N-hydrolase"/>
</dbReference>